<protein>
    <submittedName>
        <fullName evidence="2">ACT domain-containing protein</fullName>
    </submittedName>
</protein>
<dbReference type="PROSITE" id="PS51671">
    <property type="entry name" value="ACT"/>
    <property type="match status" value="1"/>
</dbReference>
<dbReference type="NCBIfam" id="NF001220">
    <property type="entry name" value="PRK00194.1"/>
    <property type="match status" value="1"/>
</dbReference>
<dbReference type="Pfam" id="PF13740">
    <property type="entry name" value="ACT_6"/>
    <property type="match status" value="1"/>
</dbReference>
<dbReference type="InterPro" id="IPR002912">
    <property type="entry name" value="ACT_dom"/>
</dbReference>
<comment type="caution">
    <text evidence="2">The sequence shown here is derived from an EMBL/GenBank/DDBJ whole genome shotgun (WGS) entry which is preliminary data.</text>
</comment>
<sequence>MVKNNVIVTVVGKNRAGVLSEVTTAIANLGGNIMDISQKMLSGYFNLIMIVEMLKVKIGLIDFKKKLEELGDKKGYKISVQHEKVFHYMHRI</sequence>
<dbReference type="EMBL" id="PETL01000020">
    <property type="protein sequence ID" value="PIV64788.1"/>
    <property type="molecule type" value="Genomic_DNA"/>
</dbReference>
<evidence type="ECO:0000259" key="1">
    <source>
        <dbReference type="PROSITE" id="PS51671"/>
    </source>
</evidence>
<dbReference type="AlphaFoldDB" id="A0A2M7EAP9"/>
<dbReference type="Proteomes" id="UP000228886">
    <property type="component" value="Unassembled WGS sequence"/>
</dbReference>
<accession>A0A2M7EAP9</accession>
<dbReference type="PANTHER" id="PTHR34875">
    <property type="entry name" value="UPF0237 PROTEIN MJ1558"/>
    <property type="match status" value="1"/>
</dbReference>
<dbReference type="InterPro" id="IPR045865">
    <property type="entry name" value="ACT-like_dom_sf"/>
</dbReference>
<name>A0A2M7EAP9_9BACT</name>
<dbReference type="PANTHER" id="PTHR34875:SF6">
    <property type="entry name" value="UPF0237 PROTEIN MJ1558"/>
    <property type="match status" value="1"/>
</dbReference>
<dbReference type="InterPro" id="IPR050990">
    <property type="entry name" value="UPF0237/GcvR_regulator"/>
</dbReference>
<dbReference type="Gene3D" id="3.30.70.260">
    <property type="match status" value="1"/>
</dbReference>
<evidence type="ECO:0000313" key="3">
    <source>
        <dbReference type="Proteomes" id="UP000228886"/>
    </source>
</evidence>
<evidence type="ECO:0000313" key="2">
    <source>
        <dbReference type="EMBL" id="PIV64788.1"/>
    </source>
</evidence>
<gene>
    <name evidence="2" type="ORF">COS11_00345</name>
</gene>
<organism evidence="2 3">
    <name type="scientific">bacterium (Candidatus Ratteibacteria) CG01_land_8_20_14_3_00_40_19</name>
    <dbReference type="NCBI Taxonomy" id="2014290"/>
    <lineage>
        <taxon>Bacteria</taxon>
        <taxon>Candidatus Ratteibacteria</taxon>
    </lineage>
</organism>
<feature type="domain" description="ACT" evidence="1">
    <location>
        <begin position="7"/>
        <end position="81"/>
    </location>
</feature>
<reference evidence="3" key="1">
    <citation type="submission" date="2017-09" db="EMBL/GenBank/DDBJ databases">
        <title>Depth-based differentiation of microbial function through sediment-hosted aquifers and enrichment of novel symbionts in the deep terrestrial subsurface.</title>
        <authorList>
            <person name="Probst A.J."/>
            <person name="Ladd B."/>
            <person name="Jarett J.K."/>
            <person name="Geller-Mcgrath D.E."/>
            <person name="Sieber C.M.K."/>
            <person name="Emerson J.B."/>
            <person name="Anantharaman K."/>
            <person name="Thomas B.C."/>
            <person name="Malmstrom R."/>
            <person name="Stieglmeier M."/>
            <person name="Klingl A."/>
            <person name="Woyke T."/>
            <person name="Ryan C.M."/>
            <person name="Banfield J.F."/>
        </authorList>
    </citation>
    <scope>NUCLEOTIDE SEQUENCE [LARGE SCALE GENOMIC DNA]</scope>
</reference>
<proteinExistence type="predicted"/>
<dbReference type="SUPFAM" id="SSF55021">
    <property type="entry name" value="ACT-like"/>
    <property type="match status" value="1"/>
</dbReference>